<keyword evidence="2" id="KW-1185">Reference proteome</keyword>
<gene>
    <name evidence="1" type="ORF">GMOD_00003734</name>
</gene>
<proteinExistence type="predicted"/>
<accession>A0A3M7MJD0</accession>
<name>A0A3M7MJD0_9PLEO</name>
<evidence type="ECO:0000313" key="2">
    <source>
        <dbReference type="Proteomes" id="UP000265663"/>
    </source>
</evidence>
<dbReference type="EMBL" id="KE747844">
    <property type="protein sequence ID" value="RMZ74665.1"/>
    <property type="molecule type" value="Genomic_DNA"/>
</dbReference>
<sequence length="260" mass="28944">MPEPTALTPLPHGTQPVIRHGPQAVVYHIPTSSPSPTHPTLKTTISLPVHSTWTSGLHFHTQHTEYLRLLKGSIFVYLDGEVQILSAKAGGLVCLGGHGDGKSGLQLTVEKYARHEWGRAKEYLAPRISGGKVSSSWPEDIDDDVVVEEWTDPVDIGKALFFWNLNGIILTPNSAKLSPLERLARYLLGDYWISFQLFSVFWCLDNWPVFFSLKGGLGEQGITMAVLGFMRLVGWIIGVKAVESRRTPWKLWKAYEEIAA</sequence>
<protein>
    <submittedName>
        <fullName evidence="1">Cupin-type</fullName>
    </submittedName>
</protein>
<organism evidence="1 2">
    <name type="scientific">Pyrenophora seminiperda CCB06</name>
    <dbReference type="NCBI Taxonomy" id="1302712"/>
    <lineage>
        <taxon>Eukaryota</taxon>
        <taxon>Fungi</taxon>
        <taxon>Dikarya</taxon>
        <taxon>Ascomycota</taxon>
        <taxon>Pezizomycotina</taxon>
        <taxon>Dothideomycetes</taxon>
        <taxon>Pleosporomycetidae</taxon>
        <taxon>Pleosporales</taxon>
        <taxon>Pleosporineae</taxon>
        <taxon>Pleosporaceae</taxon>
        <taxon>Pyrenophora</taxon>
    </lineage>
</organism>
<dbReference type="Proteomes" id="UP000265663">
    <property type="component" value="Unassembled WGS sequence"/>
</dbReference>
<evidence type="ECO:0000313" key="1">
    <source>
        <dbReference type="EMBL" id="RMZ74665.1"/>
    </source>
</evidence>
<reference evidence="1 2" key="1">
    <citation type="journal article" date="2014" name="PLoS ONE">
        <title>De novo Genome Assembly of the Fungal Plant Pathogen Pyrenophora semeniperda.</title>
        <authorList>
            <person name="Soliai M.M."/>
            <person name="Meyer S.E."/>
            <person name="Udall J.A."/>
            <person name="Elzinga D.E."/>
            <person name="Hermansen R.A."/>
            <person name="Bodily P.M."/>
            <person name="Hart A.A."/>
            <person name="Coleman C.E."/>
        </authorList>
    </citation>
    <scope>NUCLEOTIDE SEQUENCE [LARGE SCALE GENOMIC DNA]</scope>
    <source>
        <strain evidence="1 2">CCB06</strain>
        <tissue evidence="1">Mycelium</tissue>
    </source>
</reference>
<dbReference type="AlphaFoldDB" id="A0A3M7MJD0"/>
<dbReference type="OrthoDB" id="504210at2759"/>